<keyword evidence="2" id="KW-0812">Transmembrane</keyword>
<evidence type="ECO:0000259" key="3">
    <source>
        <dbReference type="PROSITE" id="PS50011"/>
    </source>
</evidence>
<evidence type="ECO:0000313" key="4">
    <source>
        <dbReference type="EMBL" id="RSM43371.1"/>
    </source>
</evidence>
<evidence type="ECO:0000256" key="1">
    <source>
        <dbReference type="SAM" id="MobiDB-lite"/>
    </source>
</evidence>
<dbReference type="PROSITE" id="PS50011">
    <property type="entry name" value="PROTEIN_KINASE_DOM"/>
    <property type="match status" value="1"/>
</dbReference>
<keyword evidence="2" id="KW-0472">Membrane</keyword>
<feature type="transmembrane region" description="Helical" evidence="2">
    <location>
        <begin position="41"/>
        <end position="64"/>
    </location>
</feature>
<dbReference type="InterPro" id="IPR051681">
    <property type="entry name" value="Ser/Thr_Kinases-Pseudokinases"/>
</dbReference>
<feature type="transmembrane region" description="Helical" evidence="2">
    <location>
        <begin position="109"/>
        <end position="133"/>
    </location>
</feature>
<reference evidence="4 5" key="1">
    <citation type="submission" date="2018-05" db="EMBL/GenBank/DDBJ databases">
        <title>Evolution of GPA BGCs.</title>
        <authorList>
            <person name="Waglechner N."/>
            <person name="Wright G.D."/>
        </authorList>
    </citation>
    <scope>NUCLEOTIDE SEQUENCE [LARGE SCALE GENOMIC DNA]</scope>
    <source>
        <strain evidence="4 5">DSM 5908</strain>
    </source>
</reference>
<dbReference type="Pfam" id="PF00069">
    <property type="entry name" value="Pkinase"/>
    <property type="match status" value="1"/>
</dbReference>
<dbReference type="GO" id="GO:0004674">
    <property type="term" value="F:protein serine/threonine kinase activity"/>
    <property type="evidence" value="ECO:0007669"/>
    <property type="project" value="TreeGrafter"/>
</dbReference>
<keyword evidence="5" id="KW-1185">Reference proteome</keyword>
<comment type="caution">
    <text evidence="4">The sequence shown here is derived from an EMBL/GenBank/DDBJ whole genome shotgun (WGS) entry which is preliminary data.</text>
</comment>
<accession>A0A428WJX2</accession>
<protein>
    <submittedName>
        <fullName evidence="4">DUF4407 domain-containing protein</fullName>
    </submittedName>
</protein>
<dbReference type="SUPFAM" id="SSF56112">
    <property type="entry name" value="Protein kinase-like (PK-like)"/>
    <property type="match status" value="1"/>
</dbReference>
<name>A0A428WJX2_AMYBA</name>
<dbReference type="SMART" id="SM00220">
    <property type="entry name" value="S_TKc"/>
    <property type="match status" value="1"/>
</dbReference>
<dbReference type="Gene3D" id="1.10.510.10">
    <property type="entry name" value="Transferase(Phosphotransferase) domain 1"/>
    <property type="match status" value="1"/>
</dbReference>
<evidence type="ECO:0000256" key="2">
    <source>
        <dbReference type="SAM" id="Phobius"/>
    </source>
</evidence>
<dbReference type="EMBL" id="QHHU01000025">
    <property type="protein sequence ID" value="RSM43371.1"/>
    <property type="molecule type" value="Genomic_DNA"/>
</dbReference>
<sequence length="787" mass="87352">MIMAGGTEVHRKFGDLLFWCAGADPALTDGSGVQRLERTRYVCTGLAVLLTALASGISMTMVVGTVRHAFSWWHLVLAAFWALIIFNLDRSLVSSVAYGKADGESRPEWTGAVGKIAAVLGRCLLAVVIASAVSEPVLLTMFAPEIAHQVDIDRNGQEKKTREQVEATFAQRRAEIEGAWATAQQATVGAQSARDKAQKDVDDEIAGKHGTGVGCSLREGSPCASYQATLRERQEEVRTVQGTEAKAKTKHGDDLVALKKEIDEKVVEQDRITAQANGLLAQEKALDETVDGNSALSLRVWVVRGIFLLVDLLPVIFKFFAPRSVHDRVARRTVLRYFARDETQHQEEEELEGARSRSQRVSDLASIQANEDVLLEQIANEKDLRLHRLKLDHDRDLQVHRWRHEGEVSAAKARFGTTTVLESSRDEESDRLTMVDDPAAETAQFTPQREQPARRVLDGRWVVEGPLPEADRPGFSLVLLAHDLREPSLSVVVKRAVEHDYAHEAIEKDLHFLKKIRSKFVAPMLGVGRDPLFGAYIVTPRYPQTLSRLLRNGDSVRTLEWSTRIVEQVLLGLMDSWTAGCVHLDIKPANIALDLDGNVRLIDFGLAKAVDDGTQPPTGGEIKFTRWYAPLEQVLRQPRNGWASSASDVRAVGAVWYELLTGQRPLYHEARAKGWDPDGIGVHQLVELLRDHDPVDPRVLNPELPEPVAALVMQWLDRDPAKRVTGRLRDRSHAELAQEALEQVRQDVQDRDLQYQLLPPNALAAGRSDEGGEPSSAPTNYGGDGKW</sequence>
<dbReference type="Proteomes" id="UP000286716">
    <property type="component" value="Unassembled WGS sequence"/>
</dbReference>
<proteinExistence type="predicted"/>
<dbReference type="AlphaFoldDB" id="A0A428WJX2"/>
<evidence type="ECO:0000313" key="5">
    <source>
        <dbReference type="Proteomes" id="UP000286716"/>
    </source>
</evidence>
<dbReference type="Pfam" id="PF14362">
    <property type="entry name" value="DUF4407"/>
    <property type="match status" value="1"/>
</dbReference>
<feature type="transmembrane region" description="Helical" evidence="2">
    <location>
        <begin position="70"/>
        <end position="88"/>
    </location>
</feature>
<feature type="domain" description="Protein kinase" evidence="3">
    <location>
        <begin position="464"/>
        <end position="736"/>
    </location>
</feature>
<dbReference type="InterPro" id="IPR011009">
    <property type="entry name" value="Kinase-like_dom_sf"/>
</dbReference>
<dbReference type="InterPro" id="IPR000719">
    <property type="entry name" value="Prot_kinase_dom"/>
</dbReference>
<organism evidence="4 5">
    <name type="scientific">Amycolatopsis balhimycina DSM 5908</name>
    <dbReference type="NCBI Taxonomy" id="1081091"/>
    <lineage>
        <taxon>Bacteria</taxon>
        <taxon>Bacillati</taxon>
        <taxon>Actinomycetota</taxon>
        <taxon>Actinomycetes</taxon>
        <taxon>Pseudonocardiales</taxon>
        <taxon>Pseudonocardiaceae</taxon>
        <taxon>Amycolatopsis</taxon>
    </lineage>
</organism>
<dbReference type="InterPro" id="IPR025519">
    <property type="entry name" value="DUF4407"/>
</dbReference>
<keyword evidence="2" id="KW-1133">Transmembrane helix</keyword>
<gene>
    <name evidence="4" type="ORF">DMA12_19155</name>
</gene>
<feature type="region of interest" description="Disordered" evidence="1">
    <location>
        <begin position="757"/>
        <end position="787"/>
    </location>
</feature>
<dbReference type="PANTHER" id="PTHR44329">
    <property type="entry name" value="SERINE/THREONINE-PROTEIN KINASE TNNI3K-RELATED"/>
    <property type="match status" value="1"/>
</dbReference>
<dbReference type="GO" id="GO:0005524">
    <property type="term" value="F:ATP binding"/>
    <property type="evidence" value="ECO:0007669"/>
    <property type="project" value="InterPro"/>
</dbReference>